<keyword evidence="1" id="KW-0732">Signal</keyword>
<protein>
    <submittedName>
        <fullName evidence="3">Nodule Cysteine-Rich (NCR) secreted peptide</fullName>
    </submittedName>
</protein>
<feature type="signal peptide" evidence="1">
    <location>
        <begin position="1"/>
        <end position="18"/>
    </location>
</feature>
<dbReference type="Proteomes" id="UP000492821">
    <property type="component" value="Unassembled WGS sequence"/>
</dbReference>
<reference evidence="3" key="2">
    <citation type="submission" date="2020-10" db="UniProtKB">
        <authorList>
            <consortium name="WormBaseParasite"/>
        </authorList>
    </citation>
    <scope>IDENTIFICATION</scope>
</reference>
<sequence length="94" mass="11197">MQLLRILLFVLCFNLLFAKRGKKRANPKNSKEKIKCQMDWECDETFVCEDGFCYELPIYDDTWDGHTCINNHNCPEFFECRKDTRTCVKAILIH</sequence>
<dbReference type="AlphaFoldDB" id="A0A7E4VB45"/>
<feature type="chain" id="PRO_5028988395" evidence="1">
    <location>
        <begin position="19"/>
        <end position="94"/>
    </location>
</feature>
<evidence type="ECO:0000313" key="3">
    <source>
        <dbReference type="WBParaSite" id="Pan_g18879.t1"/>
    </source>
</evidence>
<evidence type="ECO:0000256" key="1">
    <source>
        <dbReference type="SAM" id="SignalP"/>
    </source>
</evidence>
<dbReference type="WBParaSite" id="Pan_g18879.t1">
    <property type="protein sequence ID" value="Pan_g18879.t1"/>
    <property type="gene ID" value="Pan_g18879"/>
</dbReference>
<reference evidence="2" key="1">
    <citation type="journal article" date="2013" name="Genetics">
        <title>The draft genome and transcriptome of Panagrellus redivivus are shaped by the harsh demands of a free-living lifestyle.</title>
        <authorList>
            <person name="Srinivasan J."/>
            <person name="Dillman A.R."/>
            <person name="Macchietto M.G."/>
            <person name="Heikkinen L."/>
            <person name="Lakso M."/>
            <person name="Fracchia K.M."/>
            <person name="Antoshechkin I."/>
            <person name="Mortazavi A."/>
            <person name="Wong G."/>
            <person name="Sternberg P.W."/>
        </authorList>
    </citation>
    <scope>NUCLEOTIDE SEQUENCE [LARGE SCALE GENOMIC DNA]</scope>
    <source>
        <strain evidence="2">MT8872</strain>
    </source>
</reference>
<evidence type="ECO:0000313" key="2">
    <source>
        <dbReference type="Proteomes" id="UP000492821"/>
    </source>
</evidence>
<organism evidence="2 3">
    <name type="scientific">Panagrellus redivivus</name>
    <name type="common">Microworm</name>
    <dbReference type="NCBI Taxonomy" id="6233"/>
    <lineage>
        <taxon>Eukaryota</taxon>
        <taxon>Metazoa</taxon>
        <taxon>Ecdysozoa</taxon>
        <taxon>Nematoda</taxon>
        <taxon>Chromadorea</taxon>
        <taxon>Rhabditida</taxon>
        <taxon>Tylenchina</taxon>
        <taxon>Panagrolaimomorpha</taxon>
        <taxon>Panagrolaimoidea</taxon>
        <taxon>Panagrolaimidae</taxon>
        <taxon>Panagrellus</taxon>
    </lineage>
</organism>
<proteinExistence type="predicted"/>
<keyword evidence="2" id="KW-1185">Reference proteome</keyword>
<name>A0A7E4VB45_PANRE</name>
<accession>A0A7E4VB45</accession>